<organism evidence="1 2">
    <name type="scientific">Auxenochlorella protothecoides</name>
    <name type="common">Green microalga</name>
    <name type="synonym">Chlorella protothecoides</name>
    <dbReference type="NCBI Taxonomy" id="3075"/>
    <lineage>
        <taxon>Eukaryota</taxon>
        <taxon>Viridiplantae</taxon>
        <taxon>Chlorophyta</taxon>
        <taxon>core chlorophytes</taxon>
        <taxon>Trebouxiophyceae</taxon>
        <taxon>Chlorellales</taxon>
        <taxon>Chlorellaceae</taxon>
        <taxon>Auxenochlorella</taxon>
    </lineage>
</organism>
<dbReference type="RefSeq" id="XP_011400974.1">
    <property type="nucleotide sequence ID" value="XM_011402672.1"/>
</dbReference>
<sequence>MATLEPETRGRTILVTITTATTTLGATIRATATGETGTRAPICGAMTPRELERLSTPATSRESVVLGV</sequence>
<dbReference type="GeneID" id="23612044"/>
<gene>
    <name evidence="1" type="ORF">F751_0653</name>
</gene>
<dbReference type="KEGG" id="apro:F751_0653"/>
<accession>A0A087SQG3</accession>
<keyword evidence="2" id="KW-1185">Reference proteome</keyword>
<dbReference type="AlphaFoldDB" id="A0A087SQG3"/>
<proteinExistence type="predicted"/>
<evidence type="ECO:0000313" key="1">
    <source>
        <dbReference type="EMBL" id="KFM27967.1"/>
    </source>
</evidence>
<dbReference type="EMBL" id="KL662160">
    <property type="protein sequence ID" value="KFM27967.1"/>
    <property type="molecule type" value="Genomic_DNA"/>
</dbReference>
<dbReference type="Proteomes" id="UP000028924">
    <property type="component" value="Unassembled WGS sequence"/>
</dbReference>
<name>A0A087SQG3_AUXPR</name>
<protein>
    <submittedName>
        <fullName evidence="1">Uncharacterized protein</fullName>
    </submittedName>
</protein>
<reference evidence="1 2" key="1">
    <citation type="journal article" date="2014" name="BMC Genomics">
        <title>Oil accumulation mechanisms of the oleaginous microalga Chlorella protothecoides revealed through its genome, transcriptomes, and proteomes.</title>
        <authorList>
            <person name="Gao C."/>
            <person name="Wang Y."/>
            <person name="Shen Y."/>
            <person name="Yan D."/>
            <person name="He X."/>
            <person name="Dai J."/>
            <person name="Wu Q."/>
        </authorList>
    </citation>
    <scope>NUCLEOTIDE SEQUENCE [LARGE SCALE GENOMIC DNA]</scope>
    <source>
        <strain evidence="1 2">0710</strain>
    </source>
</reference>
<evidence type="ECO:0000313" key="2">
    <source>
        <dbReference type="Proteomes" id="UP000028924"/>
    </source>
</evidence>